<dbReference type="GO" id="GO:0030687">
    <property type="term" value="C:preribosome, large subunit precursor"/>
    <property type="evidence" value="ECO:0007669"/>
    <property type="project" value="TreeGrafter"/>
</dbReference>
<gene>
    <name evidence="4" type="ORF">RhiXN_04959</name>
</gene>
<dbReference type="SUPFAM" id="SSF52954">
    <property type="entry name" value="Class II aaRS ABD-related"/>
    <property type="match status" value="1"/>
</dbReference>
<dbReference type="GO" id="GO:0000460">
    <property type="term" value="P:maturation of 5.8S rRNA"/>
    <property type="evidence" value="ECO:0007669"/>
    <property type="project" value="TreeGrafter"/>
</dbReference>
<protein>
    <submittedName>
        <fullName evidence="4">WLM domain protein</fullName>
    </submittedName>
</protein>
<feature type="region of interest" description="Disordered" evidence="1">
    <location>
        <begin position="441"/>
        <end position="477"/>
    </location>
</feature>
<organism evidence="4 5">
    <name type="scientific">Rhizoctonia solani</name>
    <dbReference type="NCBI Taxonomy" id="456999"/>
    <lineage>
        <taxon>Eukaryota</taxon>
        <taxon>Fungi</taxon>
        <taxon>Dikarya</taxon>
        <taxon>Basidiomycota</taxon>
        <taxon>Agaricomycotina</taxon>
        <taxon>Agaricomycetes</taxon>
        <taxon>Cantharellales</taxon>
        <taxon>Ceratobasidiaceae</taxon>
        <taxon>Rhizoctonia</taxon>
    </lineage>
</organism>
<dbReference type="Gene3D" id="3.40.50.10480">
    <property type="entry name" value="Probable brix-domain ribosomal biogenesis protein"/>
    <property type="match status" value="1"/>
</dbReference>
<dbReference type="PANTHER" id="PTHR22734:SF3">
    <property type="entry name" value="RIBOSOME PRODUCTION FACTOR 1"/>
    <property type="match status" value="1"/>
</dbReference>
<feature type="domain" description="Brix" evidence="2">
    <location>
        <begin position="245"/>
        <end position="432"/>
    </location>
</feature>
<dbReference type="GO" id="GO:0005730">
    <property type="term" value="C:nucleolus"/>
    <property type="evidence" value="ECO:0007669"/>
    <property type="project" value="TreeGrafter"/>
</dbReference>
<dbReference type="PANTHER" id="PTHR22734">
    <property type="entry name" value="U3 SMALL NUCLEOLAR RIBONUCLEOPROTEIN PROTEIN IMP4"/>
    <property type="match status" value="1"/>
</dbReference>
<dbReference type="PROSITE" id="PS51397">
    <property type="entry name" value="WLM"/>
    <property type="match status" value="1"/>
</dbReference>
<feature type="domain" description="WLM" evidence="3">
    <location>
        <begin position="63"/>
        <end position="301"/>
    </location>
</feature>
<dbReference type="EMBL" id="CP059659">
    <property type="protein sequence ID" value="QRW16957.1"/>
    <property type="molecule type" value="Genomic_DNA"/>
</dbReference>
<sequence>MKRGATTLDRAGLKNSTKITIIGTPEKAIELMHKAEAEATRRADILRARESRGPTKVRAEMGSSAGNAQFQFHRIEPHANLPNPIQARSLLTKLSTDPAILNIMRVHRFAVGLLTELAPHEHPHLLGLNVNAGQSILLRIRTDAYDGFRTYNEIRRVLCHELTHNVYGGHGDDAQEKLKRRLALKEAERKDPSLKKKRIVANVPKTLDNTRDFNATIIPVGTALTHSEEVGDGDTDANGVGSTLAPGQMDTENTENIANDEFAAHFDTTANDFDPEKAPKKRGHGFEMGRIAGWAANRGYGAMIVVNEDTKKPNAMTIVHLPEGPTAYFRLTSIQTTAQISGHARPSPHYPELVLNGFVTRLGITVGRLFQTLFPVMPEFEGRQVVTLHNQRDFLFFRRHRYAFRSSEKAALQEIGPRFTLKLRSLKKGLPVVENLSKPPPALEFASDEEESAKAHGDTEDTSAQAVTSASEKKGEAPGISNDFEWVWKPELETTRRTFFL</sequence>
<evidence type="ECO:0000313" key="5">
    <source>
        <dbReference type="Proteomes" id="UP000650533"/>
    </source>
</evidence>
<dbReference type="InterPro" id="IPR007109">
    <property type="entry name" value="Brix"/>
</dbReference>
<dbReference type="GO" id="GO:0042134">
    <property type="term" value="F:rRNA primary transcript binding"/>
    <property type="evidence" value="ECO:0007669"/>
    <property type="project" value="InterPro"/>
</dbReference>
<dbReference type="PROSITE" id="PS50833">
    <property type="entry name" value="BRIX"/>
    <property type="match status" value="1"/>
</dbReference>
<dbReference type="InterPro" id="IPR013536">
    <property type="entry name" value="WLM_dom"/>
</dbReference>
<dbReference type="InterPro" id="IPR044281">
    <property type="entry name" value="IMP4/RPF1"/>
</dbReference>
<evidence type="ECO:0000313" key="4">
    <source>
        <dbReference type="EMBL" id="QRW16957.1"/>
    </source>
</evidence>
<dbReference type="Pfam" id="PF08325">
    <property type="entry name" value="WLM"/>
    <property type="match status" value="1"/>
</dbReference>
<reference evidence="4" key="1">
    <citation type="submission" date="2020-05" db="EMBL/GenBank/DDBJ databases">
        <title>Evolutionary and genomic comparisons of hybrid uninucleate and nonhybrid Rhizoctonia fungi.</title>
        <authorList>
            <person name="Li C."/>
            <person name="Chen X."/>
        </authorList>
    </citation>
    <scope>NUCLEOTIDE SEQUENCE</scope>
    <source>
        <strain evidence="4">AG-1 IA</strain>
    </source>
</reference>
<evidence type="ECO:0000256" key="1">
    <source>
        <dbReference type="SAM" id="MobiDB-lite"/>
    </source>
</evidence>
<dbReference type="Pfam" id="PF04427">
    <property type="entry name" value="Brix"/>
    <property type="match status" value="1"/>
</dbReference>
<dbReference type="SMART" id="SM00879">
    <property type="entry name" value="Brix"/>
    <property type="match status" value="1"/>
</dbReference>
<accession>A0A8H8NQK6</accession>
<dbReference type="GeneID" id="67027238"/>
<dbReference type="Proteomes" id="UP000650533">
    <property type="component" value="Chromosome 2"/>
</dbReference>
<proteinExistence type="predicted"/>
<dbReference type="KEGG" id="rsx:RhiXN_04959"/>
<dbReference type="GO" id="GO:0000470">
    <property type="term" value="P:maturation of LSU-rRNA"/>
    <property type="evidence" value="ECO:0007669"/>
    <property type="project" value="TreeGrafter"/>
</dbReference>
<dbReference type="RefSeq" id="XP_043177194.1">
    <property type="nucleotide sequence ID" value="XM_043324775.1"/>
</dbReference>
<dbReference type="AlphaFoldDB" id="A0A8H8NQK6"/>
<name>A0A8H8NQK6_9AGAM</name>
<evidence type="ECO:0000259" key="2">
    <source>
        <dbReference type="PROSITE" id="PS50833"/>
    </source>
</evidence>
<evidence type="ECO:0000259" key="3">
    <source>
        <dbReference type="PROSITE" id="PS51397"/>
    </source>
</evidence>